<keyword evidence="3" id="KW-0808">Transferase</keyword>
<feature type="transmembrane region" description="Helical" evidence="8">
    <location>
        <begin position="302"/>
        <end position="319"/>
    </location>
</feature>
<comment type="similarity">
    <text evidence="7">Belongs to the glycosyltransferase 87 family.</text>
</comment>
<feature type="transmembrane region" description="Helical" evidence="8">
    <location>
        <begin position="217"/>
        <end position="238"/>
    </location>
</feature>
<evidence type="ECO:0000256" key="8">
    <source>
        <dbReference type="SAM" id="Phobius"/>
    </source>
</evidence>
<comment type="subcellular location">
    <subcellularLocation>
        <location evidence="1">Cell membrane</location>
        <topology evidence="1">Multi-pass membrane protein</topology>
    </subcellularLocation>
</comment>
<evidence type="ECO:0000256" key="4">
    <source>
        <dbReference type="ARBA" id="ARBA00022692"/>
    </source>
</evidence>
<dbReference type="Proteomes" id="UP000423525">
    <property type="component" value="Chromosome"/>
</dbReference>
<feature type="transmembrane region" description="Helical" evidence="8">
    <location>
        <begin position="169"/>
        <end position="186"/>
    </location>
</feature>
<dbReference type="Pfam" id="PF09594">
    <property type="entry name" value="GT87"/>
    <property type="match status" value="1"/>
</dbReference>
<keyword evidence="2" id="KW-1003">Cell membrane</keyword>
<feature type="transmembrane region" description="Helical" evidence="8">
    <location>
        <begin position="326"/>
        <end position="342"/>
    </location>
</feature>
<evidence type="ECO:0000256" key="1">
    <source>
        <dbReference type="ARBA" id="ARBA00004651"/>
    </source>
</evidence>
<feature type="transmembrane region" description="Helical" evidence="8">
    <location>
        <begin position="372"/>
        <end position="390"/>
    </location>
</feature>
<sequence>MLVARREQFLYPKPAFPQDAPLGNVVKAQKLLTQPPTPRRAFLHPCKNPVLMVGMKSAPSITAMFTALFAWFLVQQSSLGSNRRFSEWFPPLDLAIYKKAGLVLDRGGHLYDRVFYHDLGFTYTPFAGLIFKFLSRMDDNMLTVVWQSANFVALLAVILMIFARKQLTAGGIIAAIAMAAGFMTLIEVRDSFFYGQINLLLMFLVAMDFLPHKRTGIGIGLAAGIKLTPAIFIVVLLIQRRWWSAASAVVTFAATVATGVWVPDAWDFWTEKIFDSSRVGTQTNPGAQSLRAVLVRLDAEQYWIPAIIAVLLVACFGFWRARNNPAMSLALGGITACLVSPFSWYHHWVWVVPAVVAIFIAMDFSHWALAQIGAVAAAVISVAMFSPHLLFFHDWFKNWFCVSGLVFVVGYAIISPIAGYISARTASTTGSQEPVSL</sequence>
<evidence type="ECO:0000256" key="5">
    <source>
        <dbReference type="ARBA" id="ARBA00022989"/>
    </source>
</evidence>
<proteinExistence type="inferred from homology"/>
<evidence type="ECO:0000256" key="2">
    <source>
        <dbReference type="ARBA" id="ARBA00022475"/>
    </source>
</evidence>
<evidence type="ECO:0000256" key="7">
    <source>
        <dbReference type="ARBA" id="ARBA00024033"/>
    </source>
</evidence>
<organism evidence="9 10">
    <name type="scientific">Corynebacterium rouxii</name>
    <dbReference type="NCBI Taxonomy" id="2719119"/>
    <lineage>
        <taxon>Bacteria</taxon>
        <taxon>Bacillati</taxon>
        <taxon>Actinomycetota</taxon>
        <taxon>Actinomycetes</taxon>
        <taxon>Mycobacteriales</taxon>
        <taxon>Corynebacteriaceae</taxon>
        <taxon>Corynebacterium</taxon>
    </lineage>
</organism>
<dbReference type="EMBL" id="LR738855">
    <property type="protein sequence ID" value="VZH86142.1"/>
    <property type="molecule type" value="Genomic_DNA"/>
</dbReference>
<evidence type="ECO:0000256" key="6">
    <source>
        <dbReference type="ARBA" id="ARBA00023136"/>
    </source>
</evidence>
<dbReference type="GO" id="GO:0016758">
    <property type="term" value="F:hexosyltransferase activity"/>
    <property type="evidence" value="ECO:0007669"/>
    <property type="project" value="InterPro"/>
</dbReference>
<name>A0A6I8MHQ8_9CORY</name>
<protein>
    <recommendedName>
        <fullName evidence="11">DUF2029 domain-containing protein</fullName>
    </recommendedName>
</protein>
<accession>A0A6I8MHQ8</accession>
<feature type="transmembrane region" description="Helical" evidence="8">
    <location>
        <begin position="245"/>
        <end position="262"/>
    </location>
</feature>
<feature type="transmembrane region" description="Helical" evidence="8">
    <location>
        <begin position="396"/>
        <end position="414"/>
    </location>
</feature>
<dbReference type="GO" id="GO:0005886">
    <property type="term" value="C:plasma membrane"/>
    <property type="evidence" value="ECO:0007669"/>
    <property type="project" value="UniProtKB-SubCell"/>
</dbReference>
<feature type="transmembrane region" description="Helical" evidence="8">
    <location>
        <begin position="141"/>
        <end position="163"/>
    </location>
</feature>
<evidence type="ECO:0000313" key="10">
    <source>
        <dbReference type="Proteomes" id="UP000423525"/>
    </source>
</evidence>
<dbReference type="InterPro" id="IPR018584">
    <property type="entry name" value="GT87"/>
</dbReference>
<keyword evidence="5 8" id="KW-1133">Transmembrane helix</keyword>
<reference evidence="9 10" key="1">
    <citation type="submission" date="2019-11" db="EMBL/GenBank/DDBJ databases">
        <authorList>
            <person name="Brisse S."/>
        </authorList>
    </citation>
    <scope>NUCLEOTIDE SEQUENCE [LARGE SCALE GENOMIC DNA]</scope>
    <source>
        <strain evidence="9">FRC0190</strain>
    </source>
</reference>
<dbReference type="AlphaFoldDB" id="A0A6I8MHQ8"/>
<feature type="transmembrane region" description="Helical" evidence="8">
    <location>
        <begin position="57"/>
        <end position="74"/>
    </location>
</feature>
<evidence type="ECO:0008006" key="11">
    <source>
        <dbReference type="Google" id="ProtNLM"/>
    </source>
</evidence>
<feature type="transmembrane region" description="Helical" evidence="8">
    <location>
        <begin position="193"/>
        <end position="211"/>
    </location>
</feature>
<gene>
    <name evidence="9" type="ORF">FRC0190_02076</name>
</gene>
<keyword evidence="4 8" id="KW-0812">Transmembrane</keyword>
<keyword evidence="6 8" id="KW-0472">Membrane</keyword>
<evidence type="ECO:0000256" key="3">
    <source>
        <dbReference type="ARBA" id="ARBA00022679"/>
    </source>
</evidence>
<evidence type="ECO:0000313" key="9">
    <source>
        <dbReference type="EMBL" id="VZH86142.1"/>
    </source>
</evidence>
<dbReference type="KEGG" id="crf:FRC0190_02076"/>